<accession>A0A9D1YX49</accession>
<comment type="caution">
    <text evidence="8">The sequence shown here is derived from an EMBL/GenBank/DDBJ whole genome shotgun (WGS) entry which is preliminary data.</text>
</comment>
<dbReference type="InterPro" id="IPR051784">
    <property type="entry name" value="Nod_factor_ABC_transporter"/>
</dbReference>
<reference evidence="8" key="1">
    <citation type="journal article" date="2021" name="PeerJ">
        <title>Extensive microbial diversity within the chicken gut microbiome revealed by metagenomics and culture.</title>
        <authorList>
            <person name="Gilroy R."/>
            <person name="Ravi A."/>
            <person name="Getino M."/>
            <person name="Pursley I."/>
            <person name="Horton D.L."/>
            <person name="Alikhan N.F."/>
            <person name="Baker D."/>
            <person name="Gharbi K."/>
            <person name="Hall N."/>
            <person name="Watson M."/>
            <person name="Adriaenssens E.M."/>
            <person name="Foster-Nyarko E."/>
            <person name="Jarju S."/>
            <person name="Secka A."/>
            <person name="Antonio M."/>
            <person name="Oren A."/>
            <person name="Chaudhuri R.R."/>
            <person name="La Ragione R."/>
            <person name="Hildebrand F."/>
            <person name="Pallen M.J."/>
        </authorList>
    </citation>
    <scope>NUCLEOTIDE SEQUENCE</scope>
    <source>
        <strain evidence="8">ChiGjej1B1-98</strain>
    </source>
</reference>
<evidence type="ECO:0000256" key="5">
    <source>
        <dbReference type="ARBA" id="ARBA00023251"/>
    </source>
</evidence>
<organism evidence="8 9">
    <name type="scientific">Candidatus Agrococcus pullicola</name>
    <dbReference type="NCBI Taxonomy" id="2838429"/>
    <lineage>
        <taxon>Bacteria</taxon>
        <taxon>Bacillati</taxon>
        <taxon>Actinomycetota</taxon>
        <taxon>Actinomycetes</taxon>
        <taxon>Micrococcales</taxon>
        <taxon>Microbacteriaceae</taxon>
        <taxon>Agrococcus</taxon>
    </lineage>
</organism>
<keyword evidence="4 6" id="KW-0472">Membrane</keyword>
<dbReference type="EMBL" id="DXDC01000319">
    <property type="protein sequence ID" value="HIY66690.1"/>
    <property type="molecule type" value="Genomic_DNA"/>
</dbReference>
<dbReference type="PANTHER" id="PTHR43229:SF2">
    <property type="entry name" value="NODULATION PROTEIN J"/>
    <property type="match status" value="1"/>
</dbReference>
<feature type="transmembrane region" description="Helical" evidence="6">
    <location>
        <begin position="164"/>
        <end position="185"/>
    </location>
</feature>
<evidence type="ECO:0000256" key="1">
    <source>
        <dbReference type="ARBA" id="ARBA00004141"/>
    </source>
</evidence>
<evidence type="ECO:0000256" key="2">
    <source>
        <dbReference type="ARBA" id="ARBA00022692"/>
    </source>
</evidence>
<dbReference type="GO" id="GO:0046677">
    <property type="term" value="P:response to antibiotic"/>
    <property type="evidence" value="ECO:0007669"/>
    <property type="project" value="UniProtKB-KW"/>
</dbReference>
<dbReference type="Proteomes" id="UP000824005">
    <property type="component" value="Unassembled WGS sequence"/>
</dbReference>
<evidence type="ECO:0000256" key="6">
    <source>
        <dbReference type="SAM" id="Phobius"/>
    </source>
</evidence>
<evidence type="ECO:0000256" key="4">
    <source>
        <dbReference type="ARBA" id="ARBA00023136"/>
    </source>
</evidence>
<protein>
    <submittedName>
        <fullName evidence="8">ABC transporter permease</fullName>
    </submittedName>
</protein>
<feature type="domain" description="ABC-2 type transporter transmembrane" evidence="7">
    <location>
        <begin position="43"/>
        <end position="239"/>
    </location>
</feature>
<evidence type="ECO:0000313" key="9">
    <source>
        <dbReference type="Proteomes" id="UP000824005"/>
    </source>
</evidence>
<dbReference type="PIRSF" id="PIRSF006648">
    <property type="entry name" value="DrrB"/>
    <property type="match status" value="1"/>
</dbReference>
<dbReference type="InterPro" id="IPR013525">
    <property type="entry name" value="ABC2_TM"/>
</dbReference>
<feature type="transmembrane region" description="Helical" evidence="6">
    <location>
        <begin position="40"/>
        <end position="64"/>
    </location>
</feature>
<feature type="transmembrane region" description="Helical" evidence="6">
    <location>
        <begin position="249"/>
        <end position="270"/>
    </location>
</feature>
<dbReference type="InterPro" id="IPR000412">
    <property type="entry name" value="ABC_2_transport"/>
</dbReference>
<sequence>MTEILEPQCDRERAVAEYRRVRRWGWWYVAEHRIRAMRNYIGSLFIIGIGSPVMYLLGLGAGLGVLVNQNQGDNAVDGVGYLQFIAPALLLAGVMVTAAQESTFGVFGGFKWMPIFLGMRDTALTPAQIVTGFALGTMARYVPAACFYMLAMYTFGIIRGWGGLLMIPIAILLGTAISTAVMSWVATQRNDRGQLSFVERFVMTPLTLFSGTYFPLETLHEGLHWVGWISPLWHTAELGRLATYGSEQALWLTVVHILYPVVLAVAGWILSVRHFKKRLMS</sequence>
<dbReference type="AlphaFoldDB" id="A0A9D1YX49"/>
<feature type="transmembrane region" description="Helical" evidence="6">
    <location>
        <begin position="84"/>
        <end position="110"/>
    </location>
</feature>
<dbReference type="GO" id="GO:0043190">
    <property type="term" value="C:ATP-binding cassette (ABC) transporter complex"/>
    <property type="evidence" value="ECO:0007669"/>
    <property type="project" value="InterPro"/>
</dbReference>
<dbReference type="GO" id="GO:0140359">
    <property type="term" value="F:ABC-type transporter activity"/>
    <property type="evidence" value="ECO:0007669"/>
    <property type="project" value="InterPro"/>
</dbReference>
<dbReference type="PANTHER" id="PTHR43229">
    <property type="entry name" value="NODULATION PROTEIN J"/>
    <property type="match status" value="1"/>
</dbReference>
<evidence type="ECO:0000259" key="7">
    <source>
        <dbReference type="Pfam" id="PF01061"/>
    </source>
</evidence>
<reference evidence="8" key="2">
    <citation type="submission" date="2021-04" db="EMBL/GenBank/DDBJ databases">
        <authorList>
            <person name="Gilroy R."/>
        </authorList>
    </citation>
    <scope>NUCLEOTIDE SEQUENCE</scope>
    <source>
        <strain evidence="8">ChiGjej1B1-98</strain>
    </source>
</reference>
<dbReference type="PRINTS" id="PR00164">
    <property type="entry name" value="ABC2TRNSPORT"/>
</dbReference>
<evidence type="ECO:0000313" key="8">
    <source>
        <dbReference type="EMBL" id="HIY66690.1"/>
    </source>
</evidence>
<keyword evidence="5" id="KW-0046">Antibiotic resistance</keyword>
<name>A0A9D1YX49_9MICO</name>
<comment type="subcellular location">
    <subcellularLocation>
        <location evidence="1">Membrane</location>
        <topology evidence="1">Multi-pass membrane protein</topology>
    </subcellularLocation>
</comment>
<dbReference type="Pfam" id="PF01061">
    <property type="entry name" value="ABC2_membrane"/>
    <property type="match status" value="1"/>
</dbReference>
<gene>
    <name evidence="8" type="ORF">H9830_10495</name>
</gene>
<evidence type="ECO:0000256" key="3">
    <source>
        <dbReference type="ARBA" id="ARBA00022989"/>
    </source>
</evidence>
<proteinExistence type="predicted"/>
<keyword evidence="2 6" id="KW-0812">Transmembrane</keyword>
<keyword evidence="3 6" id="KW-1133">Transmembrane helix</keyword>